<accession>A0ACB8TUU2</accession>
<organism evidence="1 2">
    <name type="scientific">Irpex rosettiformis</name>
    <dbReference type="NCBI Taxonomy" id="378272"/>
    <lineage>
        <taxon>Eukaryota</taxon>
        <taxon>Fungi</taxon>
        <taxon>Dikarya</taxon>
        <taxon>Basidiomycota</taxon>
        <taxon>Agaricomycotina</taxon>
        <taxon>Agaricomycetes</taxon>
        <taxon>Polyporales</taxon>
        <taxon>Irpicaceae</taxon>
        <taxon>Irpex</taxon>
    </lineage>
</organism>
<gene>
    <name evidence="1" type="ORF">BDY19DRAFT_389260</name>
</gene>
<keyword evidence="2" id="KW-1185">Reference proteome</keyword>
<reference evidence="1" key="1">
    <citation type="journal article" date="2021" name="Environ. Microbiol.">
        <title>Gene family expansions and transcriptome signatures uncover fungal adaptations to wood decay.</title>
        <authorList>
            <person name="Hage H."/>
            <person name="Miyauchi S."/>
            <person name="Viragh M."/>
            <person name="Drula E."/>
            <person name="Min B."/>
            <person name="Chaduli D."/>
            <person name="Navarro D."/>
            <person name="Favel A."/>
            <person name="Norest M."/>
            <person name="Lesage-Meessen L."/>
            <person name="Balint B."/>
            <person name="Merenyi Z."/>
            <person name="de Eugenio L."/>
            <person name="Morin E."/>
            <person name="Martinez A.T."/>
            <person name="Baldrian P."/>
            <person name="Stursova M."/>
            <person name="Martinez M.J."/>
            <person name="Novotny C."/>
            <person name="Magnuson J.K."/>
            <person name="Spatafora J.W."/>
            <person name="Maurice S."/>
            <person name="Pangilinan J."/>
            <person name="Andreopoulos W."/>
            <person name="LaButti K."/>
            <person name="Hundley H."/>
            <person name="Na H."/>
            <person name="Kuo A."/>
            <person name="Barry K."/>
            <person name="Lipzen A."/>
            <person name="Henrissat B."/>
            <person name="Riley R."/>
            <person name="Ahrendt S."/>
            <person name="Nagy L.G."/>
            <person name="Grigoriev I.V."/>
            <person name="Martin F."/>
            <person name="Rosso M.N."/>
        </authorList>
    </citation>
    <scope>NUCLEOTIDE SEQUENCE</scope>
    <source>
        <strain evidence="1">CBS 384.51</strain>
    </source>
</reference>
<proteinExistence type="predicted"/>
<protein>
    <submittedName>
        <fullName evidence="1">Uncharacterized protein</fullName>
    </submittedName>
</protein>
<comment type="caution">
    <text evidence="1">The sequence shown here is derived from an EMBL/GenBank/DDBJ whole genome shotgun (WGS) entry which is preliminary data.</text>
</comment>
<evidence type="ECO:0000313" key="2">
    <source>
        <dbReference type="Proteomes" id="UP001055072"/>
    </source>
</evidence>
<name>A0ACB8TUU2_9APHY</name>
<sequence length="376" mass="39837">AKHIAFVAGLGPTSTPRVVPETSAGCIGFEGFAEGVKKSSTPCAARCDRATRPSPHAESKHAAFVAGLGPTSTPWVARPQPPTKRPADVKDELLDTSREHRAQRSTHPPTLSATSLEAGSLPRPDVVESASEGRYAKFIARLNAMSTPRDVQERLKRRMQAVKGQRNGSGNGPAPRARTGSPSPQPEITSKPQSPASSCLTKSEDRYRAFALGVQAASTPASVTTPPIPPQLSGPSSPLPLPPLSPHPASVPMPAPPSPPTPPPVKTNEGTTQKPQMQTSESFFRPRPTKSPLSKPLKFVLKSRIPPLAEFIEGSSKDGLPLGRTPAVVRFRRESRYIPGSPETPCRESKARGSGSKVFSRLEGVLQGALGRGTGR</sequence>
<feature type="non-terminal residue" evidence="1">
    <location>
        <position position="1"/>
    </location>
</feature>
<evidence type="ECO:0000313" key="1">
    <source>
        <dbReference type="EMBL" id="KAI0085741.1"/>
    </source>
</evidence>
<dbReference type="Proteomes" id="UP001055072">
    <property type="component" value="Unassembled WGS sequence"/>
</dbReference>
<dbReference type="EMBL" id="MU274928">
    <property type="protein sequence ID" value="KAI0085741.1"/>
    <property type="molecule type" value="Genomic_DNA"/>
</dbReference>